<dbReference type="Pfam" id="PF08388">
    <property type="entry name" value="GIIM"/>
    <property type="match status" value="1"/>
</dbReference>
<gene>
    <name evidence="11" type="ORF">CAP51_13020</name>
</gene>
<dbReference type="AlphaFoldDB" id="A0A1Z9YVH2"/>
<keyword evidence="5" id="KW-0460">Magnesium</keyword>
<name>A0A1Z9YVH2_9GAMM</name>
<dbReference type="PANTHER" id="PTHR34047:SF3">
    <property type="entry name" value="BLR2052 PROTEIN"/>
    <property type="match status" value="1"/>
</dbReference>
<organism evidence="11 12">
    <name type="scientific">Acinetobacter populi</name>
    <dbReference type="NCBI Taxonomy" id="1582270"/>
    <lineage>
        <taxon>Bacteria</taxon>
        <taxon>Pseudomonadati</taxon>
        <taxon>Pseudomonadota</taxon>
        <taxon>Gammaproteobacteria</taxon>
        <taxon>Moraxellales</taxon>
        <taxon>Moraxellaceae</taxon>
        <taxon>Acinetobacter</taxon>
    </lineage>
</organism>
<dbReference type="InterPro" id="IPR013597">
    <property type="entry name" value="Mat_intron_G2"/>
</dbReference>
<evidence type="ECO:0000313" key="11">
    <source>
        <dbReference type="EMBL" id="OUY06197.1"/>
    </source>
</evidence>
<dbReference type="Proteomes" id="UP000196536">
    <property type="component" value="Unassembled WGS sequence"/>
</dbReference>
<comment type="caution">
    <text evidence="11">The sequence shown here is derived from an EMBL/GenBank/DDBJ whole genome shotgun (WGS) entry which is preliminary data.</text>
</comment>
<dbReference type="InterPro" id="IPR000477">
    <property type="entry name" value="RT_dom"/>
</dbReference>
<dbReference type="InterPro" id="IPR030931">
    <property type="entry name" value="Group_II_RT_mat"/>
</dbReference>
<dbReference type="RefSeq" id="WP_087621203.1">
    <property type="nucleotide sequence ID" value="NZ_NEXX01000005.1"/>
</dbReference>
<accession>A0A1Z9YVH2</accession>
<dbReference type="PRINTS" id="PR00866">
    <property type="entry name" value="RNADNAPOLMS"/>
</dbReference>
<evidence type="ECO:0000256" key="6">
    <source>
        <dbReference type="ARBA" id="ARBA00022918"/>
    </source>
</evidence>
<dbReference type="OrthoDB" id="9793236at2"/>
<evidence type="ECO:0000256" key="5">
    <source>
        <dbReference type="ARBA" id="ARBA00022842"/>
    </source>
</evidence>
<dbReference type="GO" id="GO:0051607">
    <property type="term" value="P:defense response to virus"/>
    <property type="evidence" value="ECO:0007669"/>
    <property type="project" value="UniProtKB-KW"/>
</dbReference>
<dbReference type="InterPro" id="IPR051083">
    <property type="entry name" value="GrpII_Intron_Splice-Mob/Def"/>
</dbReference>
<dbReference type="EC" id="2.7.7.49" evidence="1"/>
<evidence type="ECO:0000259" key="10">
    <source>
        <dbReference type="PROSITE" id="PS50878"/>
    </source>
</evidence>
<keyword evidence="2" id="KW-0808">Transferase</keyword>
<keyword evidence="12" id="KW-1185">Reference proteome</keyword>
<evidence type="ECO:0000256" key="4">
    <source>
        <dbReference type="ARBA" id="ARBA00022723"/>
    </source>
</evidence>
<proteinExistence type="inferred from homology"/>
<dbReference type="PANTHER" id="PTHR34047">
    <property type="entry name" value="NUCLEAR INTRON MATURASE 1, MITOCHONDRIAL-RELATED"/>
    <property type="match status" value="1"/>
</dbReference>
<keyword evidence="6 11" id="KW-0695">RNA-directed DNA polymerase</keyword>
<dbReference type="InterPro" id="IPR000123">
    <property type="entry name" value="Reverse_transcriptase_msDNA"/>
</dbReference>
<evidence type="ECO:0000256" key="7">
    <source>
        <dbReference type="ARBA" id="ARBA00023118"/>
    </source>
</evidence>
<dbReference type="EMBL" id="NEXX01000005">
    <property type="protein sequence ID" value="OUY06197.1"/>
    <property type="molecule type" value="Genomic_DNA"/>
</dbReference>
<evidence type="ECO:0000256" key="3">
    <source>
        <dbReference type="ARBA" id="ARBA00022695"/>
    </source>
</evidence>
<feature type="domain" description="Reverse transcriptase" evidence="10">
    <location>
        <begin position="47"/>
        <end position="286"/>
    </location>
</feature>
<protein>
    <recommendedName>
        <fullName evidence="1">RNA-directed DNA polymerase</fullName>
        <ecNumber evidence="1">2.7.7.49</ecNumber>
    </recommendedName>
</protein>
<dbReference type="PROSITE" id="PS50878">
    <property type="entry name" value="RT_POL"/>
    <property type="match status" value="1"/>
</dbReference>
<keyword evidence="4" id="KW-0479">Metal-binding</keyword>
<comment type="similarity">
    <text evidence="8">Belongs to the bacterial reverse transcriptase family.</text>
</comment>
<comment type="catalytic activity">
    <reaction evidence="9">
        <text>DNA(n) + a 2'-deoxyribonucleoside 5'-triphosphate = DNA(n+1) + diphosphate</text>
        <dbReference type="Rhea" id="RHEA:22508"/>
        <dbReference type="Rhea" id="RHEA-COMP:17339"/>
        <dbReference type="Rhea" id="RHEA-COMP:17340"/>
        <dbReference type="ChEBI" id="CHEBI:33019"/>
        <dbReference type="ChEBI" id="CHEBI:61560"/>
        <dbReference type="ChEBI" id="CHEBI:173112"/>
        <dbReference type="EC" id="2.7.7.49"/>
    </reaction>
</comment>
<dbReference type="GO" id="GO:0003723">
    <property type="term" value="F:RNA binding"/>
    <property type="evidence" value="ECO:0007669"/>
    <property type="project" value="InterPro"/>
</dbReference>
<dbReference type="Pfam" id="PF00078">
    <property type="entry name" value="RVT_1"/>
    <property type="match status" value="1"/>
</dbReference>
<keyword evidence="3" id="KW-0548">Nucleotidyltransferase</keyword>
<evidence type="ECO:0000256" key="2">
    <source>
        <dbReference type="ARBA" id="ARBA00022679"/>
    </source>
</evidence>
<evidence type="ECO:0000256" key="8">
    <source>
        <dbReference type="ARBA" id="ARBA00034120"/>
    </source>
</evidence>
<keyword evidence="7" id="KW-0051">Antiviral defense</keyword>
<evidence type="ECO:0000256" key="9">
    <source>
        <dbReference type="ARBA" id="ARBA00048173"/>
    </source>
</evidence>
<evidence type="ECO:0000256" key="1">
    <source>
        <dbReference type="ARBA" id="ARBA00012493"/>
    </source>
</evidence>
<dbReference type="InterPro" id="IPR043502">
    <property type="entry name" value="DNA/RNA_pol_sf"/>
</dbReference>
<reference evidence="11 12" key="1">
    <citation type="submission" date="2017-05" db="EMBL/GenBank/DDBJ databases">
        <title>Acinetobacter populi ANC 5415 (= PBJ7), whole genome shotgun sequencing project.</title>
        <authorList>
            <person name="Nemec A."/>
            <person name="Radolfova-Krizova L."/>
        </authorList>
    </citation>
    <scope>NUCLEOTIDE SEQUENCE [LARGE SCALE GENOMIC DNA]</scope>
    <source>
        <strain evidence="11 12">PBJ7</strain>
    </source>
</reference>
<dbReference type="CDD" id="cd01651">
    <property type="entry name" value="RT_G2_intron"/>
    <property type="match status" value="1"/>
</dbReference>
<dbReference type="NCBIfam" id="TIGR04416">
    <property type="entry name" value="group_II_RT_mat"/>
    <property type="match status" value="1"/>
</dbReference>
<dbReference type="GO" id="GO:0046872">
    <property type="term" value="F:metal ion binding"/>
    <property type="evidence" value="ECO:0007669"/>
    <property type="project" value="UniProtKB-KW"/>
</dbReference>
<dbReference type="SUPFAM" id="SSF56672">
    <property type="entry name" value="DNA/RNA polymerases"/>
    <property type="match status" value="1"/>
</dbReference>
<evidence type="ECO:0000313" key="12">
    <source>
        <dbReference type="Proteomes" id="UP000196536"/>
    </source>
</evidence>
<dbReference type="GO" id="GO:0003964">
    <property type="term" value="F:RNA-directed DNA polymerase activity"/>
    <property type="evidence" value="ECO:0007669"/>
    <property type="project" value="UniProtKB-KW"/>
</dbReference>
<sequence length="413" mass="48266">MTKPFNIPKALIWEAFKKVKENGGAPGVDHESIEQFEKHLKNNLYKLWNRLCSGSYFPPPVKAVPIPKKSGGVRILGIPTVADRVAQTAVKLLLEPKIDPLFHPNSYGYRPGRSAHDAIAIVRRRSWDYDWVVEFDIKGLFDNIDHDLLMRALKKHCEIPWILLYVQRWLKAPMQHINGHLLERNRGTPQGGVVSPLLANLFMHYAFDMWITKHLQSVRFCRYADDGVIHCRSLSQAKLVLQKIDARFRECGLELHPDKTKIVYCQDINRRKAYPDVQFTFLGYTFRPRKAVDKYKRVYVNFSPAVSCDALKAMRQTIRKWHLHLMCNRELSDLSAIFNPILQGWQQYYGRFHGSAMSAIWQHMNAYLIRWMRRKYKNLARHKRRARYALGRLARDFPNAFVHWKMGCLPSVG</sequence>